<comment type="similarity">
    <text evidence="1">Belongs to the bacterial sugar transferase family.</text>
</comment>
<keyword evidence="5" id="KW-1185">Reference proteome</keyword>
<gene>
    <name evidence="4" type="ORF">C7457_1452</name>
</gene>
<evidence type="ECO:0000313" key="5">
    <source>
        <dbReference type="Proteomes" id="UP000280881"/>
    </source>
</evidence>
<keyword evidence="2" id="KW-1133">Transmembrane helix</keyword>
<comment type="caution">
    <text evidence="4">The sequence shown here is derived from an EMBL/GenBank/DDBJ whole genome shotgun (WGS) entry which is preliminary data.</text>
</comment>
<sequence length="218" mass="25236">MLAIRETEKSFYRKVGKRLIDLSFGGILLFLSLPIMSLIAILIKVFDGGCVIYKQRRLGLEGKEFILYKFRTMKVNGEKELKEFLERNPEAAKEYKKYKKIKGNDPRVTTVGKFLRKFSLDELPQLFNVLKGDMSLVGPRPYLKEELFSSEVNGEEREKILSVKPGITGLWQVSGRNELTFKERIRIDLKYVEKVSLKEDFKILLKTLFVVLKGKGAY</sequence>
<dbReference type="Proteomes" id="UP000280881">
    <property type="component" value="Unassembled WGS sequence"/>
</dbReference>
<dbReference type="RefSeq" id="WP_121171548.1">
    <property type="nucleotide sequence ID" value="NZ_RBIE01000003.1"/>
</dbReference>
<keyword evidence="4" id="KW-0808">Transferase</keyword>
<dbReference type="PANTHER" id="PTHR30576:SF10">
    <property type="entry name" value="SLL5057 PROTEIN"/>
    <property type="match status" value="1"/>
</dbReference>
<dbReference type="Pfam" id="PF02397">
    <property type="entry name" value="Bac_transf"/>
    <property type="match status" value="1"/>
</dbReference>
<dbReference type="InterPro" id="IPR003362">
    <property type="entry name" value="Bact_transf"/>
</dbReference>
<evidence type="ECO:0000313" key="4">
    <source>
        <dbReference type="EMBL" id="RKQ60628.1"/>
    </source>
</evidence>
<feature type="domain" description="Bacterial sugar transferase" evidence="3">
    <location>
        <begin position="17"/>
        <end position="213"/>
    </location>
</feature>
<evidence type="ECO:0000259" key="3">
    <source>
        <dbReference type="Pfam" id="PF02397"/>
    </source>
</evidence>
<dbReference type="AlphaFoldDB" id="A0A420W635"/>
<accession>A0A420W635</accession>
<feature type="transmembrane region" description="Helical" evidence="2">
    <location>
        <begin position="20"/>
        <end position="43"/>
    </location>
</feature>
<organism evidence="4 5">
    <name type="scientific">Thermovibrio guaymasensis</name>
    <dbReference type="NCBI Taxonomy" id="240167"/>
    <lineage>
        <taxon>Bacteria</taxon>
        <taxon>Pseudomonadati</taxon>
        <taxon>Aquificota</taxon>
        <taxon>Aquificia</taxon>
        <taxon>Desulfurobacteriales</taxon>
        <taxon>Desulfurobacteriaceae</taxon>
        <taxon>Thermovibrio</taxon>
    </lineage>
</organism>
<dbReference type="GO" id="GO:0016780">
    <property type="term" value="F:phosphotransferase activity, for other substituted phosphate groups"/>
    <property type="evidence" value="ECO:0007669"/>
    <property type="project" value="TreeGrafter"/>
</dbReference>
<dbReference type="PANTHER" id="PTHR30576">
    <property type="entry name" value="COLANIC BIOSYNTHESIS UDP-GLUCOSE LIPID CARRIER TRANSFERASE"/>
    <property type="match status" value="1"/>
</dbReference>
<protein>
    <submittedName>
        <fullName evidence="4">Lipopolysaccharide/colanic/teichoic acid biosynthesis glycosyltransferase</fullName>
    </submittedName>
</protein>
<evidence type="ECO:0000256" key="1">
    <source>
        <dbReference type="ARBA" id="ARBA00006464"/>
    </source>
</evidence>
<dbReference type="EMBL" id="RBIE01000003">
    <property type="protein sequence ID" value="RKQ60628.1"/>
    <property type="molecule type" value="Genomic_DNA"/>
</dbReference>
<name>A0A420W635_9BACT</name>
<dbReference type="OrthoDB" id="9808602at2"/>
<proteinExistence type="inferred from homology"/>
<reference evidence="4 5" key="1">
    <citation type="submission" date="2018-10" db="EMBL/GenBank/DDBJ databases">
        <title>Genomic Encyclopedia of Type Strains, Phase IV (KMG-IV): sequencing the most valuable type-strain genomes for metagenomic binning, comparative biology and taxonomic classification.</title>
        <authorList>
            <person name="Goeker M."/>
        </authorList>
    </citation>
    <scope>NUCLEOTIDE SEQUENCE [LARGE SCALE GENOMIC DNA]</scope>
    <source>
        <strain evidence="4 5">DSM 15521</strain>
    </source>
</reference>
<keyword evidence="2" id="KW-0812">Transmembrane</keyword>
<keyword evidence="2" id="KW-0472">Membrane</keyword>
<evidence type="ECO:0000256" key="2">
    <source>
        <dbReference type="SAM" id="Phobius"/>
    </source>
</evidence>